<keyword evidence="3" id="KW-1185">Reference proteome</keyword>
<evidence type="ECO:0000259" key="1">
    <source>
        <dbReference type="Pfam" id="PF23606"/>
    </source>
</evidence>
<dbReference type="Pfam" id="PF23606">
    <property type="entry name" value="HEAT_ULK4"/>
    <property type="match status" value="1"/>
</dbReference>
<accession>A0ABQ7TCS4</accession>
<dbReference type="PANTHER" id="PTHR46240">
    <property type="entry name" value="SER/THR PROTEIN KINASE ULK4"/>
    <property type="match status" value="1"/>
</dbReference>
<comment type="caution">
    <text evidence="2">The sequence shown here is derived from an EMBL/GenBank/DDBJ whole genome shotgun (WGS) entry which is preliminary data.</text>
</comment>
<organism evidence="2 3">
    <name type="scientific">Phrynosoma platyrhinos</name>
    <name type="common">Desert horned lizard</name>
    <dbReference type="NCBI Taxonomy" id="52577"/>
    <lineage>
        <taxon>Eukaryota</taxon>
        <taxon>Metazoa</taxon>
        <taxon>Chordata</taxon>
        <taxon>Craniata</taxon>
        <taxon>Vertebrata</taxon>
        <taxon>Euteleostomi</taxon>
        <taxon>Lepidosauria</taxon>
        <taxon>Squamata</taxon>
        <taxon>Bifurcata</taxon>
        <taxon>Unidentata</taxon>
        <taxon>Episquamata</taxon>
        <taxon>Toxicofera</taxon>
        <taxon>Iguania</taxon>
        <taxon>Phrynosomatidae</taxon>
        <taxon>Phrynosomatinae</taxon>
        <taxon>Phrynosoma</taxon>
    </lineage>
</organism>
<reference evidence="2 3" key="1">
    <citation type="journal article" date="2022" name="Gigascience">
        <title>A chromosome-level genome assembly and annotation of the desert horned lizard, Phrynosoma platyrhinos, provides insight into chromosomal rearrangements among reptiles.</title>
        <authorList>
            <person name="Koochekian N."/>
            <person name="Ascanio A."/>
            <person name="Farleigh K."/>
            <person name="Card D.C."/>
            <person name="Schield D.R."/>
            <person name="Castoe T.A."/>
            <person name="Jezkova T."/>
        </authorList>
    </citation>
    <scope>NUCLEOTIDE SEQUENCE [LARGE SCALE GENOMIC DNA]</scope>
    <source>
        <strain evidence="2">NK-2021</strain>
    </source>
</reference>
<sequence>MDLQIGDILSALANVSGRKHPSTVQTKQLKGCLPMMPVVLHLMTSQVFRPQIVNEEFLFSYGTLLNFIILIDSGETNLDGAIGKCLWYICNTLDI</sequence>
<proteinExistence type="predicted"/>
<feature type="domain" description="Serine/threonine-protein kinase ULK4/RUNKEL HEAT repeats" evidence="1">
    <location>
        <begin position="4"/>
        <end position="77"/>
    </location>
</feature>
<dbReference type="Proteomes" id="UP000826234">
    <property type="component" value="Unassembled WGS sequence"/>
</dbReference>
<name>A0ABQ7TCS4_PHRPL</name>
<evidence type="ECO:0000313" key="2">
    <source>
        <dbReference type="EMBL" id="KAH0627231.1"/>
    </source>
</evidence>
<evidence type="ECO:0000313" key="3">
    <source>
        <dbReference type="Proteomes" id="UP000826234"/>
    </source>
</evidence>
<protein>
    <recommendedName>
        <fullName evidence="1">Serine/threonine-protein kinase ULK4/RUNKEL HEAT repeats domain-containing protein</fullName>
    </recommendedName>
</protein>
<gene>
    <name evidence="2" type="ORF">JD844_002733</name>
</gene>
<dbReference type="PANTHER" id="PTHR46240:SF1">
    <property type="entry name" value="SERINE_THREONINE-PROTEIN KINASE ULK4"/>
    <property type="match status" value="1"/>
</dbReference>
<dbReference type="InterPro" id="IPR056981">
    <property type="entry name" value="HEAT_ULK4_RUNKEL"/>
</dbReference>
<dbReference type="InterPro" id="IPR045906">
    <property type="entry name" value="ULK4"/>
</dbReference>
<dbReference type="EMBL" id="JAIPUX010000521">
    <property type="protein sequence ID" value="KAH0627231.1"/>
    <property type="molecule type" value="Genomic_DNA"/>
</dbReference>